<feature type="region of interest" description="Disordered" evidence="5">
    <location>
        <begin position="520"/>
        <end position="551"/>
    </location>
</feature>
<dbReference type="EMBL" id="DF237403">
    <property type="protein sequence ID" value="GAQ88716.1"/>
    <property type="molecule type" value="Genomic_DNA"/>
</dbReference>
<reference evidence="7 8" key="1">
    <citation type="journal article" date="2014" name="Nat. Commun.">
        <title>Klebsormidium flaccidum genome reveals primary factors for plant terrestrial adaptation.</title>
        <authorList>
            <person name="Hori K."/>
            <person name="Maruyama F."/>
            <person name="Fujisawa T."/>
            <person name="Togashi T."/>
            <person name="Yamamoto N."/>
            <person name="Seo M."/>
            <person name="Sato S."/>
            <person name="Yamada T."/>
            <person name="Mori H."/>
            <person name="Tajima N."/>
            <person name="Moriyama T."/>
            <person name="Ikeuchi M."/>
            <person name="Watanabe M."/>
            <person name="Wada H."/>
            <person name="Kobayashi K."/>
            <person name="Saito M."/>
            <person name="Masuda T."/>
            <person name="Sasaki-Sekimoto Y."/>
            <person name="Mashiguchi K."/>
            <person name="Awai K."/>
            <person name="Shimojima M."/>
            <person name="Masuda S."/>
            <person name="Iwai M."/>
            <person name="Nobusawa T."/>
            <person name="Narise T."/>
            <person name="Kondo S."/>
            <person name="Saito H."/>
            <person name="Sato R."/>
            <person name="Murakawa M."/>
            <person name="Ihara Y."/>
            <person name="Oshima-Yamada Y."/>
            <person name="Ohtaka K."/>
            <person name="Satoh M."/>
            <person name="Sonobe K."/>
            <person name="Ishii M."/>
            <person name="Ohtani R."/>
            <person name="Kanamori-Sato M."/>
            <person name="Honoki R."/>
            <person name="Miyazaki D."/>
            <person name="Mochizuki H."/>
            <person name="Umetsu J."/>
            <person name="Higashi K."/>
            <person name="Shibata D."/>
            <person name="Kamiya Y."/>
            <person name="Sato N."/>
            <person name="Nakamura Y."/>
            <person name="Tabata S."/>
            <person name="Ida S."/>
            <person name="Kurokawa K."/>
            <person name="Ohta H."/>
        </authorList>
    </citation>
    <scope>NUCLEOTIDE SEQUENCE [LARGE SCALE GENOMIC DNA]</scope>
    <source>
        <strain evidence="7 8">NIES-2285</strain>
    </source>
</reference>
<evidence type="ECO:0000256" key="3">
    <source>
        <dbReference type="ARBA" id="ARBA00022968"/>
    </source>
</evidence>
<dbReference type="AlphaFoldDB" id="A0A1Y1IJ37"/>
<dbReference type="GO" id="GO:0016757">
    <property type="term" value="F:glycosyltransferase activity"/>
    <property type="evidence" value="ECO:0007669"/>
    <property type="project" value="InterPro"/>
</dbReference>
<keyword evidence="8" id="KW-1185">Reference proteome</keyword>
<keyword evidence="4" id="KW-0333">Golgi apparatus</keyword>
<dbReference type="GO" id="GO:0000139">
    <property type="term" value="C:Golgi membrane"/>
    <property type="evidence" value="ECO:0007669"/>
    <property type="project" value="UniProtKB-SubCell"/>
</dbReference>
<gene>
    <name evidence="7" type="ORF">KFL_004540010</name>
</gene>
<dbReference type="InterPro" id="IPR004263">
    <property type="entry name" value="Exostosin"/>
</dbReference>
<evidence type="ECO:0000256" key="5">
    <source>
        <dbReference type="SAM" id="MobiDB-lite"/>
    </source>
</evidence>
<dbReference type="Proteomes" id="UP000054558">
    <property type="component" value="Unassembled WGS sequence"/>
</dbReference>
<name>A0A1Y1IJ37_KLENI</name>
<evidence type="ECO:0000256" key="4">
    <source>
        <dbReference type="ARBA" id="ARBA00023034"/>
    </source>
</evidence>
<dbReference type="Pfam" id="PF03016">
    <property type="entry name" value="Exostosin_GT47"/>
    <property type="match status" value="1"/>
</dbReference>
<comment type="similarity">
    <text evidence="2">Belongs to the glycosyltransferase 47 family.</text>
</comment>
<organism evidence="7 8">
    <name type="scientific">Klebsormidium nitens</name>
    <name type="common">Green alga</name>
    <name type="synonym">Ulothrix nitens</name>
    <dbReference type="NCBI Taxonomy" id="105231"/>
    <lineage>
        <taxon>Eukaryota</taxon>
        <taxon>Viridiplantae</taxon>
        <taxon>Streptophyta</taxon>
        <taxon>Klebsormidiophyceae</taxon>
        <taxon>Klebsormidiales</taxon>
        <taxon>Klebsormidiaceae</taxon>
        <taxon>Klebsormidium</taxon>
    </lineage>
</organism>
<dbReference type="OrthoDB" id="1924787at2759"/>
<protein>
    <submittedName>
        <fullName evidence="7">Exostosin family protein</fullName>
    </submittedName>
</protein>
<evidence type="ECO:0000313" key="7">
    <source>
        <dbReference type="EMBL" id="GAQ88716.1"/>
    </source>
</evidence>
<evidence type="ECO:0000259" key="6">
    <source>
        <dbReference type="Pfam" id="PF03016"/>
    </source>
</evidence>
<feature type="domain" description="Exostosin GT47" evidence="6">
    <location>
        <begin position="152"/>
        <end position="464"/>
    </location>
</feature>
<dbReference type="OMA" id="MEYPFER"/>
<keyword evidence="3" id="KW-0735">Signal-anchor</keyword>
<dbReference type="PANTHER" id="PTHR11062">
    <property type="entry name" value="EXOSTOSIN HEPARAN SULFATE GLYCOSYLTRANSFERASE -RELATED"/>
    <property type="match status" value="1"/>
</dbReference>
<evidence type="ECO:0000313" key="8">
    <source>
        <dbReference type="Proteomes" id="UP000054558"/>
    </source>
</evidence>
<accession>A0A1Y1IJ37</accession>
<proteinExistence type="inferred from homology"/>
<sequence length="551" mass="61822">MQSSAFLSKAESRKGATRSSRFGLLLFALLCLALTWPLLFGEYQFKIQFDVWQTPEIRFLKQVNEHKQAQTEGGLLGAKSDIPGGVKWHGSVPHGRKDRGEKLGGCAGGLNGEECNSDGAINGRALSERPQGATGGGQEVCQVDGSACKGVQEKLRVFVYELPANMSTDFYKHPSAMQGSNSAEWWIYRDLVRLRPDSTSPAVRVSDPAQADVFFVPFMGSQAFLCADSAQYTLVDHADVCGELKGKNHQLQEELHTWLAQQEPWRRSGGVDHVFMLVHPLALDRKRTDFRQALFLLTDFAQAWSWEVSLTKDVVVPYMHVVESLPRGVAADMASSAYLRNLTTLLFFTGNLQRLGMGAVRKQLADLLADAPDVIIRSANTGNVVTSDLLSRTADEMRRSRFCLHPAGDTPSSSRIFDAIVNLCIPVVVSDDLELPFEDQLDYSEFSVFVKERDAVQPGVLLQRLRTISDETVLRMRQKLLEVRDYFEYSEPWSRRVSAQSLIWREVAARVPSIRLRMARKRREAPQEQPATMDNLRPERNFHLNGNWSDS</sequence>
<dbReference type="STRING" id="105231.A0A1Y1IJ37"/>
<evidence type="ECO:0000256" key="2">
    <source>
        <dbReference type="ARBA" id="ARBA00010271"/>
    </source>
</evidence>
<keyword evidence="3" id="KW-0812">Transmembrane</keyword>
<evidence type="ECO:0000256" key="1">
    <source>
        <dbReference type="ARBA" id="ARBA00004323"/>
    </source>
</evidence>
<dbReference type="PANTHER" id="PTHR11062:SF249">
    <property type="entry name" value="OS08G0438600 PROTEIN"/>
    <property type="match status" value="1"/>
</dbReference>
<comment type="subcellular location">
    <subcellularLocation>
        <location evidence="1">Golgi apparatus membrane</location>
        <topology evidence="1">Single-pass type II membrane protein</topology>
    </subcellularLocation>
</comment>
<dbReference type="InterPro" id="IPR040911">
    <property type="entry name" value="Exostosin_GT47"/>
</dbReference>